<keyword evidence="2" id="KW-1185">Reference proteome</keyword>
<reference evidence="1 2" key="1">
    <citation type="submission" date="2016-10" db="EMBL/GenBank/DDBJ databases">
        <authorList>
            <person name="de Groot N.N."/>
        </authorList>
    </citation>
    <scope>NUCLEOTIDE SEQUENCE [LARGE SCALE GENOMIC DNA]</scope>
    <source>
        <strain evidence="1 2">CBS 141442</strain>
    </source>
</reference>
<evidence type="ECO:0000313" key="1">
    <source>
        <dbReference type="EMBL" id="SGZ47811.1"/>
    </source>
</evidence>
<protein>
    <submittedName>
        <fullName evidence="1">CIC11C00000000677</fullName>
    </submittedName>
</protein>
<proteinExistence type="predicted"/>
<dbReference type="InterPro" id="IPR038966">
    <property type="entry name" value="TMA17"/>
</dbReference>
<dbReference type="PANTHER" id="PTHR40422:SF1">
    <property type="entry name" value="TRANSLATION MACHINERY-ASSOCIATED PROTEIN 17"/>
    <property type="match status" value="1"/>
</dbReference>
<dbReference type="OrthoDB" id="548474at2759"/>
<dbReference type="EMBL" id="LT635756">
    <property type="protein sequence ID" value="SGZ47811.1"/>
    <property type="molecule type" value="Genomic_DNA"/>
</dbReference>
<accession>A0A1L0CWR8</accession>
<dbReference type="GO" id="GO:0030674">
    <property type="term" value="F:protein-macromolecule adaptor activity"/>
    <property type="evidence" value="ECO:0007669"/>
    <property type="project" value="TreeGrafter"/>
</dbReference>
<dbReference type="PANTHER" id="PTHR40422">
    <property type="entry name" value="TRANSLATION MACHINERY-ASSOCIATED PROTEIN 17"/>
    <property type="match status" value="1"/>
</dbReference>
<dbReference type="GO" id="GO:0070682">
    <property type="term" value="P:proteasome regulatory particle assembly"/>
    <property type="evidence" value="ECO:0007669"/>
    <property type="project" value="InterPro"/>
</dbReference>
<sequence length="102" mass="11778">MSSESRPIQLSDFVVAIQDLSDENLLSLQRQLTTSTQKLKETNSLLEVEITHTKDEDELKLYKETIDENHVVLMSQQRRLDALEEELMSRGLAQKDEKGVYL</sequence>
<gene>
    <name evidence="1" type="ORF">SAMEA4029010_CIC11G00000000677</name>
</gene>
<dbReference type="Proteomes" id="UP000182334">
    <property type="component" value="Chromosome I"/>
</dbReference>
<name>A0A1L0CWR8_9ASCO</name>
<dbReference type="STRING" id="45354.A0A1L0CWR8"/>
<dbReference type="AlphaFoldDB" id="A0A1L0CWR8"/>
<organism evidence="1 2">
    <name type="scientific">Sungouiella intermedia</name>
    <dbReference type="NCBI Taxonomy" id="45354"/>
    <lineage>
        <taxon>Eukaryota</taxon>
        <taxon>Fungi</taxon>
        <taxon>Dikarya</taxon>
        <taxon>Ascomycota</taxon>
        <taxon>Saccharomycotina</taxon>
        <taxon>Pichiomycetes</taxon>
        <taxon>Metschnikowiaceae</taxon>
        <taxon>Sungouiella</taxon>
    </lineage>
</organism>
<evidence type="ECO:0000313" key="2">
    <source>
        <dbReference type="Proteomes" id="UP000182334"/>
    </source>
</evidence>